<gene>
    <name evidence="2" type="ORF">E1301_Tti021236</name>
</gene>
<proteinExistence type="predicted"/>
<dbReference type="AlphaFoldDB" id="A0A5A9PKI5"/>
<protein>
    <submittedName>
        <fullName evidence="2">Uncharacterized protein</fullName>
    </submittedName>
</protein>
<dbReference type="Proteomes" id="UP000324632">
    <property type="component" value="Chromosome 5"/>
</dbReference>
<organism evidence="2 3">
    <name type="scientific">Triplophysa tibetana</name>
    <dbReference type="NCBI Taxonomy" id="1572043"/>
    <lineage>
        <taxon>Eukaryota</taxon>
        <taxon>Metazoa</taxon>
        <taxon>Chordata</taxon>
        <taxon>Craniata</taxon>
        <taxon>Vertebrata</taxon>
        <taxon>Euteleostomi</taxon>
        <taxon>Actinopterygii</taxon>
        <taxon>Neopterygii</taxon>
        <taxon>Teleostei</taxon>
        <taxon>Ostariophysi</taxon>
        <taxon>Cypriniformes</taxon>
        <taxon>Nemacheilidae</taxon>
        <taxon>Triplophysa</taxon>
    </lineage>
</organism>
<reference evidence="2 3" key="1">
    <citation type="journal article" date="2019" name="Mol. Ecol. Resour.">
        <title>Chromosome-level genome assembly of Triplophysa tibetana, a fish adapted to the harsh high-altitude environment of the Tibetan Plateau.</title>
        <authorList>
            <person name="Yang X."/>
            <person name="Liu H."/>
            <person name="Ma Z."/>
            <person name="Zou Y."/>
            <person name="Zou M."/>
            <person name="Mao Y."/>
            <person name="Li X."/>
            <person name="Wang H."/>
            <person name="Chen T."/>
            <person name="Wang W."/>
            <person name="Yang R."/>
        </authorList>
    </citation>
    <scope>NUCLEOTIDE SEQUENCE [LARGE SCALE GENOMIC DNA]</scope>
    <source>
        <strain evidence="2">TTIB1903HZAU</strain>
        <tissue evidence="2">Muscle</tissue>
    </source>
</reference>
<comment type="caution">
    <text evidence="2">The sequence shown here is derived from an EMBL/GenBank/DDBJ whole genome shotgun (WGS) entry which is preliminary data.</text>
</comment>
<feature type="compositionally biased region" description="Acidic residues" evidence="1">
    <location>
        <begin position="11"/>
        <end position="20"/>
    </location>
</feature>
<sequence>MFFQAFADVDEKPDDLDASDDSLQGEGITGDDIMEKTPSNESHVPPLWAVPEYSEKALHEQQRKEHELLLLALKCKHGLTDEALEDIFKVINVITGEHSVSTSKHHFYKNMSDYKDYILIKHFCSDCTLLMEEKDESVGCRICVKEVDAKKHMKSGNFFIVLPLEAQLRNIIEQHK</sequence>
<feature type="region of interest" description="Disordered" evidence="1">
    <location>
        <begin position="1"/>
        <end position="42"/>
    </location>
</feature>
<evidence type="ECO:0000313" key="3">
    <source>
        <dbReference type="Proteomes" id="UP000324632"/>
    </source>
</evidence>
<evidence type="ECO:0000313" key="2">
    <source>
        <dbReference type="EMBL" id="KAA0721519.1"/>
    </source>
</evidence>
<dbReference type="EMBL" id="SOYY01000005">
    <property type="protein sequence ID" value="KAA0721519.1"/>
    <property type="molecule type" value="Genomic_DNA"/>
</dbReference>
<keyword evidence="3" id="KW-1185">Reference proteome</keyword>
<accession>A0A5A9PKI5</accession>
<evidence type="ECO:0000256" key="1">
    <source>
        <dbReference type="SAM" id="MobiDB-lite"/>
    </source>
</evidence>
<name>A0A5A9PKI5_9TELE</name>